<evidence type="ECO:0000256" key="1">
    <source>
        <dbReference type="ARBA" id="ARBA00022603"/>
    </source>
</evidence>
<protein>
    <submittedName>
        <fullName evidence="4">Methyltransferase type 11</fullName>
    </submittedName>
</protein>
<feature type="domain" description="Methyltransferase" evidence="3">
    <location>
        <begin position="38"/>
        <end position="129"/>
    </location>
</feature>
<keyword evidence="5" id="KW-1185">Reference proteome</keyword>
<accession>A0A343JEE0</accession>
<dbReference type="SUPFAM" id="SSF53335">
    <property type="entry name" value="S-adenosyl-L-methionine-dependent methyltransferases"/>
    <property type="match status" value="1"/>
</dbReference>
<dbReference type="InterPro" id="IPR029063">
    <property type="entry name" value="SAM-dependent_MTases_sf"/>
</dbReference>
<dbReference type="CDD" id="cd02440">
    <property type="entry name" value="AdoMet_MTases"/>
    <property type="match status" value="1"/>
</dbReference>
<name>A0A343JEE0_9CLOT</name>
<reference evidence="4 5" key="1">
    <citation type="submission" date="2016-08" db="EMBL/GenBank/DDBJ databases">
        <title>Complete Genome Sequence Of The Indigo Reducing Clostridium isatidis DSM15098.</title>
        <authorList>
            <person name="Little G.T."/>
            <person name="Minton N.P."/>
        </authorList>
    </citation>
    <scope>NUCLEOTIDE SEQUENCE [LARGE SCALE GENOMIC DNA]</scope>
    <source>
        <strain evidence="4 5">DSM 15098</strain>
    </source>
</reference>
<sequence>MQTYWNTIYQTLNNKPPSYDLWLDKYEPILKANKDSLIIDLGCGSGGDTLYLIERNYKVLSCDYSEEALKIVRKYIANSETSQLDLTQKLPFEDESASVIIADLSLHYFNDAATKKIIQEIKRVLKPKGYLIGRLNSVNDKNYGALAGQKIEKHFYLTESGYKRFFDREDIEYYFKDFEIKHCSEESMMRYVDEKIAWEFAVQKI</sequence>
<dbReference type="KEGG" id="cia:BEN51_10505"/>
<proteinExistence type="predicted"/>
<dbReference type="GO" id="GO:0032259">
    <property type="term" value="P:methylation"/>
    <property type="evidence" value="ECO:0007669"/>
    <property type="project" value="UniProtKB-KW"/>
</dbReference>
<dbReference type="Proteomes" id="UP000264883">
    <property type="component" value="Chromosome"/>
</dbReference>
<dbReference type="OrthoDB" id="9804312at2"/>
<dbReference type="Gene3D" id="3.40.50.150">
    <property type="entry name" value="Vaccinia Virus protein VP39"/>
    <property type="match status" value="1"/>
</dbReference>
<dbReference type="Pfam" id="PF13649">
    <property type="entry name" value="Methyltransf_25"/>
    <property type="match status" value="1"/>
</dbReference>
<gene>
    <name evidence="4" type="ORF">BEN51_10505</name>
</gene>
<evidence type="ECO:0000313" key="4">
    <source>
        <dbReference type="EMBL" id="ASW43898.1"/>
    </source>
</evidence>
<organism evidence="4 5">
    <name type="scientific">Clostridium isatidis</name>
    <dbReference type="NCBI Taxonomy" id="182773"/>
    <lineage>
        <taxon>Bacteria</taxon>
        <taxon>Bacillati</taxon>
        <taxon>Bacillota</taxon>
        <taxon>Clostridia</taxon>
        <taxon>Eubacteriales</taxon>
        <taxon>Clostridiaceae</taxon>
        <taxon>Clostridium</taxon>
    </lineage>
</organism>
<evidence type="ECO:0000256" key="2">
    <source>
        <dbReference type="ARBA" id="ARBA00022679"/>
    </source>
</evidence>
<keyword evidence="1 4" id="KW-0489">Methyltransferase</keyword>
<dbReference type="PANTHER" id="PTHR43861:SF1">
    <property type="entry name" value="TRANS-ACONITATE 2-METHYLTRANSFERASE"/>
    <property type="match status" value="1"/>
</dbReference>
<dbReference type="InterPro" id="IPR041698">
    <property type="entry name" value="Methyltransf_25"/>
</dbReference>
<evidence type="ECO:0000259" key="3">
    <source>
        <dbReference type="Pfam" id="PF13649"/>
    </source>
</evidence>
<dbReference type="EMBL" id="CP016786">
    <property type="protein sequence ID" value="ASW43898.1"/>
    <property type="molecule type" value="Genomic_DNA"/>
</dbReference>
<dbReference type="AlphaFoldDB" id="A0A343JEE0"/>
<dbReference type="PANTHER" id="PTHR43861">
    <property type="entry name" value="TRANS-ACONITATE 2-METHYLTRANSFERASE-RELATED"/>
    <property type="match status" value="1"/>
</dbReference>
<dbReference type="GO" id="GO:0008168">
    <property type="term" value="F:methyltransferase activity"/>
    <property type="evidence" value="ECO:0007669"/>
    <property type="project" value="UniProtKB-KW"/>
</dbReference>
<evidence type="ECO:0000313" key="5">
    <source>
        <dbReference type="Proteomes" id="UP000264883"/>
    </source>
</evidence>
<keyword evidence="2 4" id="KW-0808">Transferase</keyword>
<dbReference type="RefSeq" id="WP_119866034.1">
    <property type="nucleotide sequence ID" value="NZ_CP016786.1"/>
</dbReference>